<dbReference type="SUPFAM" id="SSF55068">
    <property type="entry name" value="Peptide methionine sulfoxide reductase"/>
    <property type="match status" value="1"/>
</dbReference>
<evidence type="ECO:0000256" key="2">
    <source>
        <dbReference type="ARBA" id="ARBA00047806"/>
    </source>
</evidence>
<evidence type="ECO:0000256" key="3">
    <source>
        <dbReference type="ARBA" id="ARBA00048782"/>
    </source>
</evidence>
<evidence type="ECO:0000313" key="8">
    <source>
        <dbReference type="Proteomes" id="UP000295334"/>
    </source>
</evidence>
<feature type="chain" id="PRO_5020760585" description="Peptide methionine sulfoxide reductase MsrA" evidence="5">
    <location>
        <begin position="21"/>
        <end position="214"/>
    </location>
</feature>
<dbReference type="PANTHER" id="PTHR43774">
    <property type="entry name" value="PEPTIDE METHIONINE SULFOXIDE REDUCTASE"/>
    <property type="match status" value="1"/>
</dbReference>
<dbReference type="HAMAP" id="MF_01401">
    <property type="entry name" value="MsrA"/>
    <property type="match status" value="1"/>
</dbReference>
<feature type="signal peptide" evidence="5">
    <location>
        <begin position="1"/>
        <end position="20"/>
    </location>
</feature>
<evidence type="ECO:0000256" key="1">
    <source>
        <dbReference type="ARBA" id="ARBA00023002"/>
    </source>
</evidence>
<dbReference type="AlphaFoldDB" id="A0A4R1B8R8"/>
<dbReference type="RefSeq" id="WP_131450305.1">
    <property type="nucleotide sequence ID" value="NZ_SJZI01000050.1"/>
</dbReference>
<comment type="caution">
    <text evidence="7">The sequence shown here is derived from an EMBL/GenBank/DDBJ whole genome shotgun (WGS) entry which is preliminary data.</text>
</comment>
<gene>
    <name evidence="4 7" type="primary">msrA</name>
    <name evidence="7" type="ORF">EPD60_14865</name>
</gene>
<name>A0A4R1B8R8_9BACT</name>
<dbReference type="OrthoDB" id="4174719at2"/>
<keyword evidence="1 4" id="KW-0560">Oxidoreductase</keyword>
<dbReference type="Pfam" id="PF01625">
    <property type="entry name" value="PMSR"/>
    <property type="match status" value="1"/>
</dbReference>
<dbReference type="EMBL" id="SJZI01000050">
    <property type="protein sequence ID" value="TCJ12549.1"/>
    <property type="molecule type" value="Genomic_DNA"/>
</dbReference>
<dbReference type="GO" id="GO:0008113">
    <property type="term" value="F:peptide-methionine (S)-S-oxide reductase activity"/>
    <property type="evidence" value="ECO:0007669"/>
    <property type="project" value="UniProtKB-UniRule"/>
</dbReference>
<evidence type="ECO:0000313" key="7">
    <source>
        <dbReference type="EMBL" id="TCJ12549.1"/>
    </source>
</evidence>
<evidence type="ECO:0000256" key="5">
    <source>
        <dbReference type="SAM" id="SignalP"/>
    </source>
</evidence>
<feature type="active site" evidence="4">
    <location>
        <position position="48"/>
    </location>
</feature>
<feature type="domain" description="Peptide methionine sulphoxide reductase MsrA" evidence="6">
    <location>
        <begin position="42"/>
        <end position="193"/>
    </location>
</feature>
<comment type="similarity">
    <text evidence="4">Belongs to the MsrA Met sulfoxide reductase family.</text>
</comment>
<organism evidence="7 8">
    <name type="scientific">Flaviaesturariibacter flavus</name>
    <dbReference type="NCBI Taxonomy" id="2502780"/>
    <lineage>
        <taxon>Bacteria</taxon>
        <taxon>Pseudomonadati</taxon>
        <taxon>Bacteroidota</taxon>
        <taxon>Chitinophagia</taxon>
        <taxon>Chitinophagales</taxon>
        <taxon>Chitinophagaceae</taxon>
        <taxon>Flaviaestuariibacter</taxon>
    </lineage>
</organism>
<dbReference type="Proteomes" id="UP000295334">
    <property type="component" value="Unassembled WGS sequence"/>
</dbReference>
<accession>A0A4R1B8R8</accession>
<reference evidence="7 8" key="1">
    <citation type="submission" date="2019-03" db="EMBL/GenBank/DDBJ databases">
        <authorList>
            <person name="Kim M.K.M."/>
        </authorList>
    </citation>
    <scope>NUCLEOTIDE SEQUENCE [LARGE SCALE GENOMIC DNA]</scope>
    <source>
        <strain evidence="7 8">17J68-12</strain>
    </source>
</reference>
<comment type="catalytic activity">
    <reaction evidence="2 4">
        <text>L-methionyl-[protein] + [thioredoxin]-disulfide + H2O = L-methionyl-(S)-S-oxide-[protein] + [thioredoxin]-dithiol</text>
        <dbReference type="Rhea" id="RHEA:14217"/>
        <dbReference type="Rhea" id="RHEA-COMP:10698"/>
        <dbReference type="Rhea" id="RHEA-COMP:10700"/>
        <dbReference type="Rhea" id="RHEA-COMP:12313"/>
        <dbReference type="Rhea" id="RHEA-COMP:12315"/>
        <dbReference type="ChEBI" id="CHEBI:15377"/>
        <dbReference type="ChEBI" id="CHEBI:16044"/>
        <dbReference type="ChEBI" id="CHEBI:29950"/>
        <dbReference type="ChEBI" id="CHEBI:44120"/>
        <dbReference type="ChEBI" id="CHEBI:50058"/>
        <dbReference type="EC" id="1.8.4.11"/>
    </reaction>
</comment>
<dbReference type="InterPro" id="IPR002569">
    <property type="entry name" value="Met_Sox_Rdtase_MsrA_dom"/>
</dbReference>
<dbReference type="PANTHER" id="PTHR43774:SF1">
    <property type="entry name" value="PEPTIDE METHIONINE SULFOXIDE REDUCTASE MSRA 2"/>
    <property type="match status" value="1"/>
</dbReference>
<comment type="catalytic activity">
    <reaction evidence="3 4">
        <text>[thioredoxin]-disulfide + L-methionine + H2O = L-methionine (S)-S-oxide + [thioredoxin]-dithiol</text>
        <dbReference type="Rhea" id="RHEA:19993"/>
        <dbReference type="Rhea" id="RHEA-COMP:10698"/>
        <dbReference type="Rhea" id="RHEA-COMP:10700"/>
        <dbReference type="ChEBI" id="CHEBI:15377"/>
        <dbReference type="ChEBI" id="CHEBI:29950"/>
        <dbReference type="ChEBI" id="CHEBI:50058"/>
        <dbReference type="ChEBI" id="CHEBI:57844"/>
        <dbReference type="ChEBI" id="CHEBI:58772"/>
        <dbReference type="EC" id="1.8.4.11"/>
    </reaction>
</comment>
<dbReference type="NCBIfam" id="TIGR00401">
    <property type="entry name" value="msrA"/>
    <property type="match status" value="1"/>
</dbReference>
<keyword evidence="8" id="KW-1185">Reference proteome</keyword>
<dbReference type="EC" id="1.8.4.11" evidence="4"/>
<dbReference type="InterPro" id="IPR036509">
    <property type="entry name" value="Met_Sox_Rdtase_MsrA_sf"/>
</dbReference>
<comment type="function">
    <text evidence="4">Has an important function as a repair enzyme for proteins that have been inactivated by oxidation. Catalyzes the reversible oxidation-reduction of methionine sulfoxide in proteins to methionine.</text>
</comment>
<protein>
    <recommendedName>
        <fullName evidence="4">Peptide methionine sulfoxide reductase MsrA</fullName>
        <shortName evidence="4">Protein-methionine-S-oxide reductase</shortName>
        <ecNumber evidence="4">1.8.4.11</ecNumber>
    </recommendedName>
    <alternativeName>
        <fullName evidence="4">Peptide-methionine (S)-S-oxide reductase</fullName>
        <shortName evidence="4">Peptide Met(O) reductase</shortName>
    </alternativeName>
</protein>
<evidence type="ECO:0000256" key="4">
    <source>
        <dbReference type="HAMAP-Rule" id="MF_01401"/>
    </source>
</evidence>
<sequence length="214" mass="23582">MKQLLLLLLAAGVIACNPQAGMGQYQIHVGSSKAPASGEAVATFAEGCFWHSEIIFQSLKGVRDAVSGYAGGSTKHPSYEDVSSGRTGHAESVQVYYDPKVISFRTLVQAFFASQDPTQVDGQGPDRGTQYRSIAFYRSAAEKQIIEEEIAKLKASGRYQKPIATQVLPLTAFYPAERYHQEFVSQHPGQSYVQHVSLPDYYAFRKSFKGVFKD</sequence>
<evidence type="ECO:0000259" key="6">
    <source>
        <dbReference type="Pfam" id="PF01625"/>
    </source>
</evidence>
<keyword evidence="5" id="KW-0732">Signal</keyword>
<dbReference type="PROSITE" id="PS51257">
    <property type="entry name" value="PROKAR_LIPOPROTEIN"/>
    <property type="match status" value="1"/>
</dbReference>
<proteinExistence type="inferred from homology"/>
<dbReference type="Gene3D" id="3.30.1060.10">
    <property type="entry name" value="Peptide methionine sulphoxide reductase MsrA"/>
    <property type="match status" value="1"/>
</dbReference>
<dbReference type="GO" id="GO:0033744">
    <property type="term" value="F:L-methionine:thioredoxin-disulfide S-oxidoreductase activity"/>
    <property type="evidence" value="ECO:0007669"/>
    <property type="project" value="RHEA"/>
</dbReference>